<dbReference type="InterPro" id="IPR013815">
    <property type="entry name" value="ATP_grasp_subdomain_1"/>
</dbReference>
<dbReference type="Gene3D" id="3.30.470.20">
    <property type="entry name" value="ATP-grasp fold, B domain"/>
    <property type="match status" value="1"/>
</dbReference>
<proteinExistence type="inferred from homology"/>
<reference evidence="4 5" key="1">
    <citation type="journal article" date="2004" name="Science">
        <title>Illuminating the evolutionary history of chlamydiae.</title>
        <authorList>
            <person name="Horn M."/>
            <person name="Collingro A."/>
            <person name="Schmitz-Esser S."/>
            <person name="Beier C.L."/>
            <person name="Purkhold U."/>
            <person name="Fartmann B."/>
            <person name="Brandt P."/>
            <person name="Nyakatura G.J."/>
            <person name="Droege M."/>
            <person name="Frishman D."/>
            <person name="Rattei T."/>
            <person name="Mewes H."/>
            <person name="Wagner M."/>
        </authorList>
    </citation>
    <scope>NUCLEOTIDE SEQUENCE [LARGE SCALE GENOMIC DNA]</scope>
    <source>
        <strain evidence="4 5">UWE25</strain>
    </source>
</reference>
<feature type="domain" description="NAD-dependent epimerase/dehydratase" evidence="2">
    <location>
        <begin position="10"/>
        <end position="245"/>
    </location>
</feature>
<protein>
    <submittedName>
        <fullName evidence="4">Uncharacterized protein</fullName>
    </submittedName>
</protein>
<dbReference type="InterPro" id="IPR001509">
    <property type="entry name" value="Epimerase_deHydtase"/>
</dbReference>
<comment type="similarity">
    <text evidence="1">Belongs to the NAD(P)-dependent epimerase/dehydratase family.</text>
</comment>
<dbReference type="SUPFAM" id="SSF56059">
    <property type="entry name" value="Glutathione synthetase ATP-binding domain-like"/>
    <property type="match status" value="1"/>
</dbReference>
<dbReference type="Pfam" id="PF01370">
    <property type="entry name" value="Epimerase"/>
    <property type="match status" value="1"/>
</dbReference>
<dbReference type="Pfam" id="PF21360">
    <property type="entry name" value="PylC-like_N"/>
    <property type="match status" value="1"/>
</dbReference>
<accession>A0A2P9HA51</accession>
<dbReference type="KEGG" id="pcu:PC_RS10640"/>
<dbReference type="Gene3D" id="3.40.50.720">
    <property type="entry name" value="NAD(P)-binding Rossmann-like Domain"/>
    <property type="match status" value="1"/>
</dbReference>
<name>A0A2P9HA51_PARUW</name>
<evidence type="ECO:0000256" key="1">
    <source>
        <dbReference type="ARBA" id="ARBA00007637"/>
    </source>
</evidence>
<sequence length="643" mass="73819">MRSFMNNKRIFISGGAGVIGTALVNSLLKEKVSLFVGDLKPCPKEWLGKLKYWQGDLNAIHPEILQNFDPDIFFHLAATFERSEETYSFFLENFHHNVRLSHYLINLLKDGLSLKKVIFASSYLIYDPTQYQFTSKQEQVSILNEESRIYPRNICGGAKLLHELELRFLNHFLGHQASFISARIFRVYGYQSKDVISRWIRSAIRGEPLTVYRPEGQFDYIFSDDVAEALLKLSQTEHSGVVNVGSGEARSVQTILDLLHQYFPNLQIQSSQQNILFEHSQANIDRLEQWIKWRPKNRLEQAIPKLIEFEKQKWEAPIFHEDTCSILITSISKKMPLIEAVREAARKTGQIKSIHGCDADVNCIGKYGVDQFWHCPSLSHLMIEEVIAYCKEYFIKMIIPTRDGDLLFFAQYKSLLQAEGIQIMCSSLDTVLICQDKKKFAEFLLEHHFQPILTSVKLDDIDSVHYVVKERKGAGSLKMLLKVSKDEAMQGALKLDDPIFQPYMIGKEWSIDLYRSAEGKIHGCVARLRNYTVGGESQITTTTNYPELENYCIDIANQLNVSGHAIFQVIVDEFSQFHVIECNPRFGGASTASLAVGLDSFFWFFLESLGENLQSYPFNRSKHEIRQIRYPADRIIPWSSSLT</sequence>
<dbReference type="Proteomes" id="UP000000529">
    <property type="component" value="Chromosome"/>
</dbReference>
<dbReference type="SUPFAM" id="SSF51735">
    <property type="entry name" value="NAD(P)-binding Rossmann-fold domains"/>
    <property type="match status" value="1"/>
</dbReference>
<dbReference type="OrthoDB" id="9803907at2"/>
<dbReference type="AlphaFoldDB" id="A0A2P9HA51"/>
<evidence type="ECO:0000259" key="3">
    <source>
        <dbReference type="Pfam" id="PF21360"/>
    </source>
</evidence>
<feature type="domain" description="PylC N-terminal" evidence="3">
    <location>
        <begin position="326"/>
        <end position="423"/>
    </location>
</feature>
<dbReference type="GO" id="GO:0005524">
    <property type="term" value="F:ATP binding"/>
    <property type="evidence" value="ECO:0007669"/>
    <property type="project" value="InterPro"/>
</dbReference>
<dbReference type="EMBL" id="BX908798">
    <property type="protein sequence ID" value="SPJ31895.1"/>
    <property type="molecule type" value="Genomic_DNA"/>
</dbReference>
<organism evidence="4 5">
    <name type="scientific">Protochlamydia amoebophila (strain UWE25)</name>
    <dbReference type="NCBI Taxonomy" id="264201"/>
    <lineage>
        <taxon>Bacteria</taxon>
        <taxon>Pseudomonadati</taxon>
        <taxon>Chlamydiota</taxon>
        <taxon>Chlamydiia</taxon>
        <taxon>Parachlamydiales</taxon>
        <taxon>Parachlamydiaceae</taxon>
        <taxon>Candidatus Protochlamydia</taxon>
    </lineage>
</organism>
<dbReference type="Pfam" id="PF15632">
    <property type="entry name" value="ATPgrasp_Ter"/>
    <property type="match status" value="1"/>
</dbReference>
<gene>
    <name evidence="4" type="ORF">PC_RS10640</name>
</gene>
<dbReference type="Gene3D" id="3.40.50.20">
    <property type="match status" value="1"/>
</dbReference>
<dbReference type="STRING" id="264201.pc1568"/>
<keyword evidence="5" id="KW-1185">Reference proteome</keyword>
<dbReference type="PANTHER" id="PTHR43000">
    <property type="entry name" value="DTDP-D-GLUCOSE 4,6-DEHYDRATASE-RELATED"/>
    <property type="match status" value="1"/>
</dbReference>
<dbReference type="InterPro" id="IPR048764">
    <property type="entry name" value="PylC_N"/>
</dbReference>
<evidence type="ECO:0000313" key="5">
    <source>
        <dbReference type="Proteomes" id="UP000000529"/>
    </source>
</evidence>
<evidence type="ECO:0000259" key="2">
    <source>
        <dbReference type="Pfam" id="PF01370"/>
    </source>
</evidence>
<dbReference type="InterPro" id="IPR036291">
    <property type="entry name" value="NAD(P)-bd_dom_sf"/>
</dbReference>
<evidence type="ECO:0000313" key="4">
    <source>
        <dbReference type="EMBL" id="SPJ31895.1"/>
    </source>
</evidence>
<dbReference type="Gene3D" id="3.30.1490.20">
    <property type="entry name" value="ATP-grasp fold, A domain"/>
    <property type="match status" value="1"/>
</dbReference>